<reference evidence="2" key="2">
    <citation type="submission" date="2015-01" db="EMBL/GenBank/DDBJ databases">
        <title>Evolutionary Origins and Diversification of the Mycorrhizal Mutualists.</title>
        <authorList>
            <consortium name="DOE Joint Genome Institute"/>
            <consortium name="Mycorrhizal Genomics Consortium"/>
            <person name="Kohler A."/>
            <person name="Kuo A."/>
            <person name="Nagy L.G."/>
            <person name="Floudas D."/>
            <person name="Copeland A."/>
            <person name="Barry K.W."/>
            <person name="Cichocki N."/>
            <person name="Veneault-Fourrey C."/>
            <person name="LaButti K."/>
            <person name="Lindquist E.A."/>
            <person name="Lipzen A."/>
            <person name="Lundell T."/>
            <person name="Morin E."/>
            <person name="Murat C."/>
            <person name="Riley R."/>
            <person name="Ohm R."/>
            <person name="Sun H."/>
            <person name="Tunlid A."/>
            <person name="Henrissat B."/>
            <person name="Grigoriev I.V."/>
            <person name="Hibbett D.S."/>
            <person name="Martin F."/>
        </authorList>
    </citation>
    <scope>NUCLEOTIDE SEQUENCE [LARGE SCALE GENOMIC DNA]</scope>
    <source>
        <strain evidence="2">441</strain>
    </source>
</reference>
<keyword evidence="2" id="KW-1185">Reference proteome</keyword>
<dbReference type="EMBL" id="KN833954">
    <property type="protein sequence ID" value="KIK14105.1"/>
    <property type="molecule type" value="Genomic_DNA"/>
</dbReference>
<dbReference type="HOGENOM" id="CLU_2469950_0_0_1"/>
<protein>
    <submittedName>
        <fullName evidence="1">Uncharacterized protein</fullName>
    </submittedName>
</protein>
<evidence type="ECO:0000313" key="1">
    <source>
        <dbReference type="EMBL" id="KIK14105.1"/>
    </source>
</evidence>
<sequence>MPAFSRQVIDGCTRAAHGSKYIVNKQVTREDSEAAVQGSQYGEIQTKTVVAIVGAIGAPSLPCPLRWPSRLGWFLESFLSPTHKWFPA</sequence>
<proteinExistence type="predicted"/>
<organism evidence="1 2">
    <name type="scientific">Pisolithus microcarpus 441</name>
    <dbReference type="NCBI Taxonomy" id="765257"/>
    <lineage>
        <taxon>Eukaryota</taxon>
        <taxon>Fungi</taxon>
        <taxon>Dikarya</taxon>
        <taxon>Basidiomycota</taxon>
        <taxon>Agaricomycotina</taxon>
        <taxon>Agaricomycetes</taxon>
        <taxon>Agaricomycetidae</taxon>
        <taxon>Boletales</taxon>
        <taxon>Sclerodermatineae</taxon>
        <taxon>Pisolithaceae</taxon>
        <taxon>Pisolithus</taxon>
    </lineage>
</organism>
<evidence type="ECO:0000313" key="2">
    <source>
        <dbReference type="Proteomes" id="UP000054018"/>
    </source>
</evidence>
<accession>A0A0C9XP02</accession>
<dbReference type="OrthoDB" id="2682166at2759"/>
<reference evidence="1 2" key="1">
    <citation type="submission" date="2014-04" db="EMBL/GenBank/DDBJ databases">
        <authorList>
            <consortium name="DOE Joint Genome Institute"/>
            <person name="Kuo A."/>
            <person name="Kohler A."/>
            <person name="Costa M.D."/>
            <person name="Nagy L.G."/>
            <person name="Floudas D."/>
            <person name="Copeland A."/>
            <person name="Barry K.W."/>
            <person name="Cichocki N."/>
            <person name="Veneault-Fourrey C."/>
            <person name="LaButti K."/>
            <person name="Lindquist E.A."/>
            <person name="Lipzen A."/>
            <person name="Lundell T."/>
            <person name="Morin E."/>
            <person name="Murat C."/>
            <person name="Sun H."/>
            <person name="Tunlid A."/>
            <person name="Henrissat B."/>
            <person name="Grigoriev I.V."/>
            <person name="Hibbett D.S."/>
            <person name="Martin F."/>
            <person name="Nordberg H.P."/>
            <person name="Cantor M.N."/>
            <person name="Hua S.X."/>
        </authorList>
    </citation>
    <scope>NUCLEOTIDE SEQUENCE [LARGE SCALE GENOMIC DNA]</scope>
    <source>
        <strain evidence="1 2">441</strain>
    </source>
</reference>
<dbReference type="AlphaFoldDB" id="A0A0C9XP02"/>
<dbReference type="Proteomes" id="UP000054018">
    <property type="component" value="Unassembled WGS sequence"/>
</dbReference>
<gene>
    <name evidence="1" type="ORF">PISMIDRAFT_688205</name>
</gene>
<name>A0A0C9XP02_9AGAM</name>